<dbReference type="Gene3D" id="1.10.375.10">
    <property type="entry name" value="Human Immunodeficiency Virus Type 1 Capsid Protein"/>
    <property type="match status" value="1"/>
</dbReference>
<dbReference type="SUPFAM" id="SSF47943">
    <property type="entry name" value="Retrovirus capsid protein, N-terminal core domain"/>
    <property type="match status" value="1"/>
</dbReference>
<dbReference type="Gene3D" id="4.10.60.10">
    <property type="entry name" value="Zinc finger, CCHC-type"/>
    <property type="match status" value="1"/>
</dbReference>
<reference evidence="8" key="1">
    <citation type="submission" date="2025-08" db="UniProtKB">
        <authorList>
            <consortium name="Ensembl"/>
        </authorList>
    </citation>
    <scope>IDENTIFICATION</scope>
</reference>
<dbReference type="PROSITE" id="PS50158">
    <property type="entry name" value="ZF_CCHC"/>
    <property type="match status" value="1"/>
</dbReference>
<evidence type="ECO:0000259" key="7">
    <source>
        <dbReference type="PROSITE" id="PS50158"/>
    </source>
</evidence>
<dbReference type="SUPFAM" id="SSF47836">
    <property type="entry name" value="Retroviral matrix proteins"/>
    <property type="match status" value="1"/>
</dbReference>
<keyword evidence="3" id="KW-1043">Host membrane</keyword>
<reference evidence="8" key="2">
    <citation type="submission" date="2025-09" db="UniProtKB">
        <authorList>
            <consortium name="Ensembl"/>
        </authorList>
    </citation>
    <scope>IDENTIFICATION</scope>
</reference>
<dbReference type="GO" id="GO:0008270">
    <property type="term" value="F:zinc ion binding"/>
    <property type="evidence" value="ECO:0007669"/>
    <property type="project" value="UniProtKB-KW"/>
</dbReference>
<proteinExistence type="predicted"/>
<evidence type="ECO:0000256" key="1">
    <source>
        <dbReference type="ARBA" id="ARBA00004165"/>
    </source>
</evidence>
<dbReference type="InterPro" id="IPR001878">
    <property type="entry name" value="Znf_CCHC"/>
</dbReference>
<dbReference type="GO" id="GO:0003676">
    <property type="term" value="F:nucleic acid binding"/>
    <property type="evidence" value="ECO:0007669"/>
    <property type="project" value="InterPro"/>
</dbReference>
<organism evidence="8 9">
    <name type="scientific">Pelusios castaneus</name>
    <name type="common">West African mud turtle</name>
    <dbReference type="NCBI Taxonomy" id="367368"/>
    <lineage>
        <taxon>Eukaryota</taxon>
        <taxon>Metazoa</taxon>
        <taxon>Chordata</taxon>
        <taxon>Craniata</taxon>
        <taxon>Vertebrata</taxon>
        <taxon>Euteleostomi</taxon>
        <taxon>Archelosauria</taxon>
        <taxon>Testudinata</taxon>
        <taxon>Testudines</taxon>
        <taxon>Pleurodira</taxon>
        <taxon>Pelomedusidae</taxon>
        <taxon>Pelusios</taxon>
    </lineage>
</organism>
<evidence type="ECO:0000256" key="6">
    <source>
        <dbReference type="SAM" id="MobiDB-lite"/>
    </source>
</evidence>
<keyword evidence="5" id="KW-0479">Metal-binding</keyword>
<dbReference type="PANTHER" id="PTHR33166">
    <property type="entry name" value="GAG_P30 DOMAIN-CONTAINING PROTEIN"/>
    <property type="match status" value="1"/>
</dbReference>
<keyword evidence="5" id="KW-0862">Zinc</keyword>
<feature type="region of interest" description="Disordered" evidence="6">
    <location>
        <begin position="110"/>
        <end position="183"/>
    </location>
</feature>
<evidence type="ECO:0000256" key="2">
    <source>
        <dbReference type="ARBA" id="ARBA00022511"/>
    </source>
</evidence>
<comment type="subcellular location">
    <subcellularLocation>
        <location evidence="1">Host cell membrane</location>
    </subcellularLocation>
</comment>
<sequence length="511" mass="57279">MGGGVSKGSPLDLMLKHFKEAFGPALDPDKLTYKCQYSWPALGPIIDWPPEGSLDLDTAGRVQNVVIIEGQPGCPKDIPYIESWIRVLINEPPWIKSRVEKAALTMMNRVPRPPRLRTPAICPSPTRPPATQNQDLRVSSSTGRPENTSDSEESDQVCLDHNRGGPVTQSQAPKGPSSSSVGGMYPVRQVMQVLPPSPGSIAPRTVPTYQYSPFTTSDLLNWKTHYPSYTDKPGQMIELIVGLIGTHNPTWDDVRQLMFHLLTTEERNQIIQNMEEEVKSQMPAATANEEAYLRERVPRTSPPWNINTEAGRQSITEYQARFLRALRKGKKRPINITKVHEILQKPDESPEAPESTQMINMAFVSQSAPDIRRKLQKLEGFEGMNLSQLKAVADKVYMNREIEEKRESERKMKRKAELLAAALDIRRMPVQGGARRNGPLGRNQCAYCKQEGHWKQECPQKPPGPENVHRGGEELSEFGRPSPRRPARPEQTPANLIGLADMNTWDGPISD</sequence>
<keyword evidence="5" id="KW-0863">Zinc-finger</keyword>
<dbReference type="Proteomes" id="UP000694393">
    <property type="component" value="Unplaced"/>
</dbReference>
<dbReference type="SUPFAM" id="SSF57756">
    <property type="entry name" value="Retrovirus zinc finger-like domains"/>
    <property type="match status" value="1"/>
</dbReference>
<dbReference type="InterPro" id="IPR003036">
    <property type="entry name" value="Gag_P30"/>
</dbReference>
<keyword evidence="2" id="KW-1032">Host cell membrane</keyword>
<feature type="compositionally biased region" description="Polar residues" evidence="6">
    <location>
        <begin position="167"/>
        <end position="181"/>
    </location>
</feature>
<name>A0A8C8RQH4_9SAUR</name>
<dbReference type="Ensembl" id="ENSPCET00000009400.1">
    <property type="protein sequence ID" value="ENSPCEP00000009077.1"/>
    <property type="gene ID" value="ENSPCEG00000007266.1"/>
</dbReference>
<evidence type="ECO:0000256" key="5">
    <source>
        <dbReference type="PROSITE-ProRule" id="PRU00047"/>
    </source>
</evidence>
<dbReference type="GO" id="GO:0019068">
    <property type="term" value="P:virion assembly"/>
    <property type="evidence" value="ECO:0007669"/>
    <property type="project" value="InterPro"/>
</dbReference>
<keyword evidence="9" id="KW-1185">Reference proteome</keyword>
<dbReference type="InterPro" id="IPR010999">
    <property type="entry name" value="Retrovr_matrix"/>
</dbReference>
<feature type="region of interest" description="Disordered" evidence="6">
    <location>
        <begin position="455"/>
        <end position="511"/>
    </location>
</feature>
<dbReference type="InterPro" id="IPR000840">
    <property type="entry name" value="G_retro_matrix"/>
</dbReference>
<feature type="domain" description="CCHC-type" evidence="7">
    <location>
        <begin position="445"/>
        <end position="460"/>
    </location>
</feature>
<dbReference type="SMART" id="SM00343">
    <property type="entry name" value="ZnF_C2HC"/>
    <property type="match status" value="1"/>
</dbReference>
<dbReference type="InterPro" id="IPR036946">
    <property type="entry name" value="G_retro_matrix_sf"/>
</dbReference>
<evidence type="ECO:0000313" key="8">
    <source>
        <dbReference type="Ensembl" id="ENSPCEP00000009077.1"/>
    </source>
</evidence>
<evidence type="ECO:0000256" key="3">
    <source>
        <dbReference type="ARBA" id="ARBA00022870"/>
    </source>
</evidence>
<dbReference type="Pfam" id="PF02093">
    <property type="entry name" value="Gag_p30"/>
    <property type="match status" value="1"/>
</dbReference>
<accession>A0A8C8RQH4</accession>
<dbReference type="InterPro" id="IPR036875">
    <property type="entry name" value="Znf_CCHC_sf"/>
</dbReference>
<dbReference type="Gene3D" id="1.10.150.180">
    <property type="entry name" value="Gamma-retroviral matrix domain"/>
    <property type="match status" value="1"/>
</dbReference>
<dbReference type="InterPro" id="IPR008919">
    <property type="entry name" value="Retrov_capsid_N"/>
</dbReference>
<protein>
    <recommendedName>
        <fullName evidence="7">CCHC-type domain-containing protein</fullName>
    </recommendedName>
</protein>
<dbReference type="InterPro" id="IPR050462">
    <property type="entry name" value="Retroviral_Gag-Pol_poly"/>
</dbReference>
<keyword evidence="4" id="KW-0472">Membrane</keyword>
<evidence type="ECO:0000313" key="9">
    <source>
        <dbReference type="Proteomes" id="UP000694393"/>
    </source>
</evidence>
<dbReference type="Pfam" id="PF01140">
    <property type="entry name" value="Gag_MA"/>
    <property type="match status" value="1"/>
</dbReference>
<feature type="compositionally biased region" description="Polar residues" evidence="6">
    <location>
        <begin position="129"/>
        <end position="148"/>
    </location>
</feature>
<dbReference type="AlphaFoldDB" id="A0A8C8RQH4"/>
<evidence type="ECO:0000256" key="4">
    <source>
        <dbReference type="ARBA" id="ARBA00023136"/>
    </source>
</evidence>